<dbReference type="InterPro" id="IPR005565">
    <property type="entry name" value="Hemolysn_activator_HlyB_C"/>
</dbReference>
<evidence type="ECO:0000256" key="2">
    <source>
        <dbReference type="ARBA" id="ARBA00009055"/>
    </source>
</evidence>
<dbReference type="AlphaFoldDB" id="A0A510XA88"/>
<comment type="caution">
    <text evidence="10">The sequence shown here is derived from an EMBL/GenBank/DDBJ whole genome shotgun (WGS) entry which is preliminary data.</text>
</comment>
<keyword evidence="6" id="KW-0653">Protein transport</keyword>
<dbReference type="PANTHER" id="PTHR34597">
    <property type="entry name" value="SLR1661 PROTEIN"/>
    <property type="match status" value="1"/>
</dbReference>
<protein>
    <recommendedName>
        <fullName evidence="9">POTRA domain-containing protein</fullName>
    </recommendedName>
</protein>
<proteinExistence type="inferred from homology"/>
<dbReference type="Pfam" id="PF03865">
    <property type="entry name" value="ShlB"/>
    <property type="match status" value="1"/>
</dbReference>
<evidence type="ECO:0000256" key="5">
    <source>
        <dbReference type="ARBA" id="ARBA00022692"/>
    </source>
</evidence>
<accession>A0A510XA88</accession>
<dbReference type="EMBL" id="BJUK01000034">
    <property type="protein sequence ID" value="GEK48352.1"/>
    <property type="molecule type" value="Genomic_DNA"/>
</dbReference>
<feature type="domain" description="POTRA" evidence="9">
    <location>
        <begin position="82"/>
        <end position="157"/>
    </location>
</feature>
<keyword evidence="7" id="KW-0472">Membrane</keyword>
<evidence type="ECO:0000256" key="6">
    <source>
        <dbReference type="ARBA" id="ARBA00022927"/>
    </source>
</evidence>
<evidence type="ECO:0000256" key="4">
    <source>
        <dbReference type="ARBA" id="ARBA00022452"/>
    </source>
</evidence>
<gene>
    <name evidence="10" type="ORF">HPA02_26350</name>
</gene>
<reference evidence="10 11" key="1">
    <citation type="submission" date="2019-07" db="EMBL/GenBank/DDBJ databases">
        <title>Whole genome shotgun sequence of Halomonas pacifica NBRC 102220.</title>
        <authorList>
            <person name="Hosoyama A."/>
            <person name="Uohara A."/>
            <person name="Ohji S."/>
            <person name="Ichikawa N."/>
        </authorList>
    </citation>
    <scope>NUCLEOTIDE SEQUENCE [LARGE SCALE GENOMIC DNA]</scope>
    <source>
        <strain evidence="10 11">NBRC 102220</strain>
    </source>
</reference>
<evidence type="ECO:0000256" key="1">
    <source>
        <dbReference type="ARBA" id="ARBA00004442"/>
    </source>
</evidence>
<dbReference type="Pfam" id="PF08479">
    <property type="entry name" value="POTRA_2"/>
    <property type="match status" value="1"/>
</dbReference>
<dbReference type="OrthoDB" id="572300at2"/>
<evidence type="ECO:0000256" key="3">
    <source>
        <dbReference type="ARBA" id="ARBA00022448"/>
    </source>
</evidence>
<evidence type="ECO:0000259" key="9">
    <source>
        <dbReference type="PROSITE" id="PS51779"/>
    </source>
</evidence>
<dbReference type="InterPro" id="IPR034746">
    <property type="entry name" value="POTRA"/>
</dbReference>
<dbReference type="GO" id="GO:0008320">
    <property type="term" value="F:protein transmembrane transporter activity"/>
    <property type="evidence" value="ECO:0007669"/>
    <property type="project" value="TreeGrafter"/>
</dbReference>
<dbReference type="GO" id="GO:0046819">
    <property type="term" value="P:protein secretion by the type V secretion system"/>
    <property type="evidence" value="ECO:0007669"/>
    <property type="project" value="TreeGrafter"/>
</dbReference>
<comment type="subcellular location">
    <subcellularLocation>
        <location evidence="1">Cell outer membrane</location>
    </subcellularLocation>
</comment>
<keyword evidence="8" id="KW-0998">Cell outer membrane</keyword>
<sequence>MQSPYKITTFRPEPGRRRPTYLGLALLGGLLTGPETWAQTPPDAGQILQQSQPETIAPRSPSVILELGGDPLIEEQAGGQRITLSEVSFEGNTRFSDELLREAIHGLLNESLDLAGLRHLANQVSRYYRERGYLFARVFLPAQSLDDGVLTLRVLEGRYGQVEATSDDAELANAARSYLAPLATGRLIESAPLERQLLLLGDLPGLAVTPIMRPGAEVGQGDLDVQVRDTERLAVELGADNHGSRFSGEYRARARLTAHRVLSVGDELNLSALYTNEATWLGNVSYSRPLTANGLRGEVGYAHTDYILGRGFEGYTGAAAVYSATLSYPLLRSQRTNVSLSARYQYKDLDDDIDFAGYRKATESHSLPLGVRFDARDSLGLGGVTFGTLSVTPGTLEQSQTGMADNDYGFTKLNLNIARVQSLGHGLDLYGRLNAQWADRDALDGSESFYLGGPYGVRAFPSGEGSDSRGWLAQMELRYRVSEAFTPYLFYDLGHTPGGGLDSSDSRSLAGTGIGMRYRYADFHLDISSAWEVRGGDALSDDRQRDPRIWATAAYRF</sequence>
<dbReference type="PROSITE" id="PS51779">
    <property type="entry name" value="POTRA"/>
    <property type="match status" value="1"/>
</dbReference>
<evidence type="ECO:0000256" key="7">
    <source>
        <dbReference type="ARBA" id="ARBA00023136"/>
    </source>
</evidence>
<dbReference type="InterPro" id="IPR051544">
    <property type="entry name" value="TPS_OM_transporter"/>
</dbReference>
<keyword evidence="11" id="KW-1185">Reference proteome</keyword>
<evidence type="ECO:0000313" key="10">
    <source>
        <dbReference type="EMBL" id="GEK48352.1"/>
    </source>
</evidence>
<dbReference type="Gene3D" id="3.10.20.310">
    <property type="entry name" value="membrane protein fhac"/>
    <property type="match status" value="1"/>
</dbReference>
<dbReference type="GO" id="GO:0009279">
    <property type="term" value="C:cell outer membrane"/>
    <property type="evidence" value="ECO:0007669"/>
    <property type="project" value="UniProtKB-SubCell"/>
</dbReference>
<evidence type="ECO:0000313" key="11">
    <source>
        <dbReference type="Proteomes" id="UP000321275"/>
    </source>
</evidence>
<comment type="similarity">
    <text evidence="2">Belongs to the TPS (TC 1.B.20) family.</text>
</comment>
<keyword evidence="5" id="KW-0812">Transmembrane</keyword>
<dbReference type="PANTHER" id="PTHR34597:SF3">
    <property type="entry name" value="OUTER MEMBRANE TRANSPORTER CDIB"/>
    <property type="match status" value="1"/>
</dbReference>
<keyword evidence="4" id="KW-1134">Transmembrane beta strand</keyword>
<name>A0A510XA88_9GAMM</name>
<organism evidence="10 11">
    <name type="scientific">Bisbaumannia pacifica</name>
    <dbReference type="NCBI Taxonomy" id="77098"/>
    <lineage>
        <taxon>Bacteria</taxon>
        <taxon>Pseudomonadati</taxon>
        <taxon>Pseudomonadota</taxon>
        <taxon>Gammaproteobacteria</taxon>
        <taxon>Oceanospirillales</taxon>
        <taxon>Halomonadaceae</taxon>
        <taxon>Bisbaumannia</taxon>
    </lineage>
</organism>
<dbReference type="InterPro" id="IPR013686">
    <property type="entry name" value="Polypept-transport_assoc_ShlB"/>
</dbReference>
<dbReference type="GO" id="GO:0098046">
    <property type="term" value="C:type V protein secretion system complex"/>
    <property type="evidence" value="ECO:0007669"/>
    <property type="project" value="TreeGrafter"/>
</dbReference>
<dbReference type="Proteomes" id="UP000321275">
    <property type="component" value="Unassembled WGS sequence"/>
</dbReference>
<dbReference type="Gene3D" id="2.40.160.50">
    <property type="entry name" value="membrane protein fhac: a member of the omp85/tpsb transporter family"/>
    <property type="match status" value="1"/>
</dbReference>
<evidence type="ECO:0000256" key="8">
    <source>
        <dbReference type="ARBA" id="ARBA00023237"/>
    </source>
</evidence>
<keyword evidence="3" id="KW-0813">Transport</keyword>